<keyword evidence="2" id="KW-1185">Reference proteome</keyword>
<proteinExistence type="predicted"/>
<gene>
    <name evidence="1" type="ORF">ACF05T_17850</name>
</gene>
<dbReference type="EMBL" id="JBIBSM010000008">
    <property type="protein sequence ID" value="MFF8277951.1"/>
    <property type="molecule type" value="Genomic_DNA"/>
</dbReference>
<dbReference type="Proteomes" id="UP001603013">
    <property type="component" value="Unassembled WGS sequence"/>
</dbReference>
<evidence type="ECO:0000313" key="2">
    <source>
        <dbReference type="Proteomes" id="UP001603013"/>
    </source>
</evidence>
<name>A0ABW6YDM9_9ACTN</name>
<comment type="caution">
    <text evidence="1">The sequence shown here is derived from an EMBL/GenBank/DDBJ whole genome shotgun (WGS) entry which is preliminary data.</text>
</comment>
<protein>
    <recommendedName>
        <fullName evidence="3">HNH endonuclease</fullName>
    </recommendedName>
</protein>
<evidence type="ECO:0000313" key="1">
    <source>
        <dbReference type="EMBL" id="MFF8277951.1"/>
    </source>
</evidence>
<dbReference type="RefSeq" id="WP_391935157.1">
    <property type="nucleotide sequence ID" value="NZ_JBIBSM010000008.1"/>
</dbReference>
<reference evidence="1 2" key="1">
    <citation type="submission" date="2024-10" db="EMBL/GenBank/DDBJ databases">
        <title>The Natural Products Discovery Center: Release of the First 8490 Sequenced Strains for Exploring Actinobacteria Biosynthetic Diversity.</title>
        <authorList>
            <person name="Kalkreuter E."/>
            <person name="Kautsar S.A."/>
            <person name="Yang D."/>
            <person name="Bader C.D."/>
            <person name="Teijaro C.N."/>
            <person name="Fluegel L."/>
            <person name="Davis C.M."/>
            <person name="Simpson J.R."/>
            <person name="Lauterbach L."/>
            <person name="Steele A.D."/>
            <person name="Gui C."/>
            <person name="Meng S."/>
            <person name="Li G."/>
            <person name="Viehrig K."/>
            <person name="Ye F."/>
            <person name="Su P."/>
            <person name="Kiefer A.F."/>
            <person name="Nichols A."/>
            <person name="Cepeda A.J."/>
            <person name="Yan W."/>
            <person name="Fan B."/>
            <person name="Jiang Y."/>
            <person name="Adhikari A."/>
            <person name="Zheng C.-J."/>
            <person name="Schuster L."/>
            <person name="Cowan T.M."/>
            <person name="Smanski M.J."/>
            <person name="Chevrette M.G."/>
            <person name="De Carvalho L.P.S."/>
            <person name="Shen B."/>
        </authorList>
    </citation>
    <scope>NUCLEOTIDE SEQUENCE [LARGE SCALE GENOMIC DNA]</scope>
    <source>
        <strain evidence="1 2">NPDC015755</strain>
    </source>
</reference>
<sequence>MTEASHPVSAAEAARSALEDVVDPGARAVALALLAVREELAALAERTGSVDTRLEQVNQYLGALANKP</sequence>
<organism evidence="1 2">
    <name type="scientific">Streptomyces lateritius</name>
    <dbReference type="NCBI Taxonomy" id="67313"/>
    <lineage>
        <taxon>Bacteria</taxon>
        <taxon>Bacillati</taxon>
        <taxon>Actinomycetota</taxon>
        <taxon>Actinomycetes</taxon>
        <taxon>Kitasatosporales</taxon>
        <taxon>Streptomycetaceae</taxon>
        <taxon>Streptomyces</taxon>
    </lineage>
</organism>
<evidence type="ECO:0008006" key="3">
    <source>
        <dbReference type="Google" id="ProtNLM"/>
    </source>
</evidence>
<accession>A0ABW6YDM9</accession>